<keyword evidence="5" id="KW-0479">Metal-binding</keyword>
<evidence type="ECO:0000256" key="5">
    <source>
        <dbReference type="ARBA" id="ARBA00022723"/>
    </source>
</evidence>
<keyword evidence="4" id="KW-0540">Nuclease</keyword>
<keyword evidence="6" id="KW-0378">Hydrolase</keyword>
<keyword evidence="7" id="KW-0539">Nucleus</keyword>
<comment type="caution">
    <text evidence="9">The sequence shown here is derived from an EMBL/GenBank/DDBJ whole genome shotgun (WGS) entry which is preliminary data.</text>
</comment>
<proteinExistence type="inferred from homology"/>
<comment type="cofactor">
    <cofactor evidence="1">
        <name>a divalent metal cation</name>
        <dbReference type="ChEBI" id="CHEBI:60240"/>
    </cofactor>
</comment>
<name>A0ABD2Y3E9_9GENT</name>
<sequence length="164" mass="18505">MIMICALCSYKLAGKGVHITRVLHHCLMESSGFSFPPTGKYYLVDAAYQMLPEFLPPFKVPILVRNGGRCGSGSKEIFDKSHSALCIVIEQTFGVLKKRFTLLRGPVPNFIMTTQMNVVFTNGYDAIPFSPVQRLHASSLEIEEWKAWRTHITNIMFNGYCNSH</sequence>
<comment type="similarity">
    <text evidence="3">Belongs to the HARBI1 family.</text>
</comment>
<dbReference type="GO" id="GO:0016787">
    <property type="term" value="F:hydrolase activity"/>
    <property type="evidence" value="ECO:0007669"/>
    <property type="project" value="UniProtKB-KW"/>
</dbReference>
<dbReference type="EMBL" id="JBJUIK010000016">
    <property type="protein sequence ID" value="KAL3500372.1"/>
    <property type="molecule type" value="Genomic_DNA"/>
</dbReference>
<dbReference type="Proteomes" id="UP001630127">
    <property type="component" value="Unassembled WGS sequence"/>
</dbReference>
<dbReference type="InterPro" id="IPR027806">
    <property type="entry name" value="HARBI1_dom"/>
</dbReference>
<dbReference type="AlphaFoldDB" id="A0ABD2Y3E9"/>
<evidence type="ECO:0000313" key="10">
    <source>
        <dbReference type="Proteomes" id="UP001630127"/>
    </source>
</evidence>
<evidence type="ECO:0000256" key="1">
    <source>
        <dbReference type="ARBA" id="ARBA00001968"/>
    </source>
</evidence>
<evidence type="ECO:0000259" key="8">
    <source>
        <dbReference type="Pfam" id="PF13359"/>
    </source>
</evidence>
<comment type="subcellular location">
    <subcellularLocation>
        <location evidence="2">Nucleus</location>
    </subcellularLocation>
</comment>
<dbReference type="GO" id="GO:0046872">
    <property type="term" value="F:metal ion binding"/>
    <property type="evidence" value="ECO:0007669"/>
    <property type="project" value="UniProtKB-KW"/>
</dbReference>
<evidence type="ECO:0000256" key="6">
    <source>
        <dbReference type="ARBA" id="ARBA00022801"/>
    </source>
</evidence>
<dbReference type="GO" id="GO:0005634">
    <property type="term" value="C:nucleus"/>
    <property type="evidence" value="ECO:0007669"/>
    <property type="project" value="UniProtKB-SubCell"/>
</dbReference>
<protein>
    <recommendedName>
        <fullName evidence="8">DDE Tnp4 domain-containing protein</fullName>
    </recommendedName>
</protein>
<dbReference type="InterPro" id="IPR045249">
    <property type="entry name" value="HARBI1-like"/>
</dbReference>
<evidence type="ECO:0000256" key="7">
    <source>
        <dbReference type="ARBA" id="ARBA00023242"/>
    </source>
</evidence>
<evidence type="ECO:0000256" key="3">
    <source>
        <dbReference type="ARBA" id="ARBA00006958"/>
    </source>
</evidence>
<dbReference type="GO" id="GO:0004518">
    <property type="term" value="F:nuclease activity"/>
    <property type="evidence" value="ECO:0007669"/>
    <property type="project" value="UniProtKB-KW"/>
</dbReference>
<dbReference type="PANTHER" id="PTHR22930:SF259">
    <property type="entry name" value="OS08G0106900 PROTEIN"/>
    <property type="match status" value="1"/>
</dbReference>
<dbReference type="Pfam" id="PF13359">
    <property type="entry name" value="DDE_Tnp_4"/>
    <property type="match status" value="1"/>
</dbReference>
<evidence type="ECO:0000256" key="2">
    <source>
        <dbReference type="ARBA" id="ARBA00004123"/>
    </source>
</evidence>
<accession>A0ABD2Y3E9</accession>
<evidence type="ECO:0000313" key="9">
    <source>
        <dbReference type="EMBL" id="KAL3500372.1"/>
    </source>
</evidence>
<feature type="domain" description="DDE Tnp4" evidence="8">
    <location>
        <begin position="28"/>
        <end position="118"/>
    </location>
</feature>
<reference evidence="9 10" key="1">
    <citation type="submission" date="2024-11" db="EMBL/GenBank/DDBJ databases">
        <title>A near-complete genome assembly of Cinchona calisaya.</title>
        <authorList>
            <person name="Lian D.C."/>
            <person name="Zhao X.W."/>
            <person name="Wei L."/>
        </authorList>
    </citation>
    <scope>NUCLEOTIDE SEQUENCE [LARGE SCALE GENOMIC DNA]</scope>
    <source>
        <tissue evidence="9">Nenye</tissue>
    </source>
</reference>
<keyword evidence="10" id="KW-1185">Reference proteome</keyword>
<gene>
    <name evidence="9" type="ORF">ACH5RR_039465</name>
</gene>
<dbReference type="PANTHER" id="PTHR22930">
    <property type="match status" value="1"/>
</dbReference>
<organism evidence="9 10">
    <name type="scientific">Cinchona calisaya</name>
    <dbReference type="NCBI Taxonomy" id="153742"/>
    <lineage>
        <taxon>Eukaryota</taxon>
        <taxon>Viridiplantae</taxon>
        <taxon>Streptophyta</taxon>
        <taxon>Embryophyta</taxon>
        <taxon>Tracheophyta</taxon>
        <taxon>Spermatophyta</taxon>
        <taxon>Magnoliopsida</taxon>
        <taxon>eudicotyledons</taxon>
        <taxon>Gunneridae</taxon>
        <taxon>Pentapetalae</taxon>
        <taxon>asterids</taxon>
        <taxon>lamiids</taxon>
        <taxon>Gentianales</taxon>
        <taxon>Rubiaceae</taxon>
        <taxon>Cinchonoideae</taxon>
        <taxon>Cinchoneae</taxon>
        <taxon>Cinchona</taxon>
    </lineage>
</organism>
<evidence type="ECO:0000256" key="4">
    <source>
        <dbReference type="ARBA" id="ARBA00022722"/>
    </source>
</evidence>